<evidence type="ECO:0008006" key="4">
    <source>
        <dbReference type="Google" id="ProtNLM"/>
    </source>
</evidence>
<dbReference type="EMBL" id="JBHSRF010000007">
    <property type="protein sequence ID" value="MFC6080934.1"/>
    <property type="molecule type" value="Genomic_DNA"/>
</dbReference>
<proteinExistence type="predicted"/>
<evidence type="ECO:0000313" key="3">
    <source>
        <dbReference type="Proteomes" id="UP001596137"/>
    </source>
</evidence>
<evidence type="ECO:0000313" key="2">
    <source>
        <dbReference type="EMBL" id="MFC6080934.1"/>
    </source>
</evidence>
<dbReference type="Proteomes" id="UP001596137">
    <property type="component" value="Unassembled WGS sequence"/>
</dbReference>
<organism evidence="2 3">
    <name type="scientific">Sphaerisporangium aureirubrum</name>
    <dbReference type="NCBI Taxonomy" id="1544736"/>
    <lineage>
        <taxon>Bacteria</taxon>
        <taxon>Bacillati</taxon>
        <taxon>Actinomycetota</taxon>
        <taxon>Actinomycetes</taxon>
        <taxon>Streptosporangiales</taxon>
        <taxon>Streptosporangiaceae</taxon>
        <taxon>Sphaerisporangium</taxon>
    </lineage>
</organism>
<feature type="region of interest" description="Disordered" evidence="1">
    <location>
        <begin position="71"/>
        <end position="99"/>
    </location>
</feature>
<evidence type="ECO:0000256" key="1">
    <source>
        <dbReference type="SAM" id="MobiDB-lite"/>
    </source>
</evidence>
<sequence length="145" mass="15787">MEVTVTNTPTRTIRYLGPKQVGAWFGVPTATVFKWTTRYADSHPTPEPDALIGDEDGREVRGWLPEREQEWRAWERGRPGRGAGGGRPPGSRNSASRVRRGVDLDHAAALIAEASAADTSALPEKVREALAAMPELVAALRKSES</sequence>
<gene>
    <name evidence="2" type="ORF">ACFP1K_07160</name>
</gene>
<accession>A0ABW1NC55</accession>
<reference evidence="3" key="1">
    <citation type="journal article" date="2019" name="Int. J. Syst. Evol. Microbiol.">
        <title>The Global Catalogue of Microorganisms (GCM) 10K type strain sequencing project: providing services to taxonomists for standard genome sequencing and annotation.</title>
        <authorList>
            <consortium name="The Broad Institute Genomics Platform"/>
            <consortium name="The Broad Institute Genome Sequencing Center for Infectious Disease"/>
            <person name="Wu L."/>
            <person name="Ma J."/>
        </authorList>
    </citation>
    <scope>NUCLEOTIDE SEQUENCE [LARGE SCALE GENOMIC DNA]</scope>
    <source>
        <strain evidence="3">JCM 30346</strain>
    </source>
</reference>
<protein>
    <recommendedName>
        <fullName evidence="4">Helix-turn-helix domain-containing protein</fullName>
    </recommendedName>
</protein>
<dbReference type="RefSeq" id="WP_380748237.1">
    <property type="nucleotide sequence ID" value="NZ_JBHSRF010000007.1"/>
</dbReference>
<name>A0ABW1NC55_9ACTN</name>
<comment type="caution">
    <text evidence="2">The sequence shown here is derived from an EMBL/GenBank/DDBJ whole genome shotgun (WGS) entry which is preliminary data.</text>
</comment>
<keyword evidence="3" id="KW-1185">Reference proteome</keyword>